<feature type="compositionally biased region" description="Polar residues" evidence="2">
    <location>
        <begin position="321"/>
        <end position="331"/>
    </location>
</feature>
<dbReference type="InterPro" id="IPR018307">
    <property type="entry name" value="ABL9/DENND6_dom"/>
</dbReference>
<evidence type="ECO:0000313" key="4">
    <source>
        <dbReference type="Proteomes" id="UP000322000"/>
    </source>
</evidence>
<dbReference type="PANTHER" id="PTHR31017">
    <property type="entry name" value="LATE SECRETORY PATHWAY PROTEIN AVL9-RELATED"/>
    <property type="match status" value="1"/>
</dbReference>
<dbReference type="KEGG" id="tnl:113501492"/>
<evidence type="ECO:0000256" key="2">
    <source>
        <dbReference type="SAM" id="MobiDB-lite"/>
    </source>
</evidence>
<dbReference type="RefSeq" id="XP_026738466.1">
    <property type="nucleotide sequence ID" value="XM_026882665.1"/>
</dbReference>
<feature type="compositionally biased region" description="Pro residues" evidence="2">
    <location>
        <begin position="593"/>
        <end position="614"/>
    </location>
</feature>
<dbReference type="InParanoid" id="A0A7E5WE76"/>
<dbReference type="GO" id="GO:0005737">
    <property type="term" value="C:cytoplasm"/>
    <property type="evidence" value="ECO:0007669"/>
    <property type="project" value="TreeGrafter"/>
</dbReference>
<proteinExistence type="inferred from homology"/>
<feature type="region of interest" description="Disordered" evidence="2">
    <location>
        <begin position="578"/>
        <end position="637"/>
    </location>
</feature>
<gene>
    <name evidence="5" type="primary">LOC113501492</name>
</gene>
<reference evidence="5" key="1">
    <citation type="submission" date="2025-08" db="UniProtKB">
        <authorList>
            <consortium name="RefSeq"/>
        </authorList>
    </citation>
    <scope>IDENTIFICATION</scope>
</reference>
<dbReference type="PANTHER" id="PTHR31017:SF1">
    <property type="entry name" value="LATE SECRETORY PATHWAY PROTEIN AVL9 HOMOLOG"/>
    <property type="match status" value="1"/>
</dbReference>
<dbReference type="FunCoup" id="A0A7E5WE76">
    <property type="interactions" value="1505"/>
</dbReference>
<sequence length="645" mass="70960">MSVINEPVLNIIVVGFHHKKGCQVEHCYPELVPGNPSELPAAWRHLPALALPDGSHNYLSDTIFFNLPGLTEPAHTVYGVSCFRQIPVEQVVQKTEDMTRSSVQKSVCVVCRAPLFGRLAVKLELVVRAWFLQGDFSQTKLLEDAYNHLNSCPVQIDQIVEGLSVQKLVENWRHKALLLFKLLLLRRKVLIYGAPAGPLSTALLTLVSLLPLCLEDGLTRAANVVLLRPLSPIPVTVTDNKIQEPDCSVEIAQDPLCALHNGTSQEEELSPKESGNLLDEKDRVSRQSFDETLLSDVVDRTDLSGTREKCHSIGEKYKPQKNLTEAQQSPTMARDMSVDGLHNLTGQIDQAECGFPLPLFEDGYLCLPYLSLQYLDLLSDPAVQGFVVGASNVLFKQKRQLFDVLVELNEMRIETADMMLRRQLTLGTEDLRFADHVVRYGPSQGDTWIREQFASYLIYLLRTSLLPEGSREIDSYNSQFMAAFKSTPAYQQWLQTTNNGEVESFINLLPMHPFSGQLSVADMKLKFAHTMSATEGGRKVSAAVASTGRAVASTSRAVGGALATARGALAGWWGALTAPPDDLQADDPRAPRPADPAAPHSPPAPHTPPAPHVPLAPVAPKTPHPDPPDKTIEDNTINLNKIQVI</sequence>
<dbReference type="InterPro" id="IPR037516">
    <property type="entry name" value="Tripartite_DENN"/>
</dbReference>
<name>A0A7E5WE76_TRINI</name>
<comment type="similarity">
    <text evidence="1">Belongs to the AVL9 family.</text>
</comment>
<feature type="region of interest" description="Disordered" evidence="2">
    <location>
        <begin position="262"/>
        <end position="282"/>
    </location>
</feature>
<dbReference type="InterPro" id="IPR051731">
    <property type="entry name" value="DENND11/AVL9_GEFs"/>
</dbReference>
<dbReference type="Proteomes" id="UP000322000">
    <property type="component" value="Chromosome 2"/>
</dbReference>
<evidence type="ECO:0000259" key="3">
    <source>
        <dbReference type="PROSITE" id="PS50211"/>
    </source>
</evidence>
<dbReference type="AlphaFoldDB" id="A0A7E5WE76"/>
<accession>A0A7E5WE76</accession>
<dbReference type="OrthoDB" id="26278at2759"/>
<evidence type="ECO:0000313" key="5">
    <source>
        <dbReference type="RefSeq" id="XP_026738466.1"/>
    </source>
</evidence>
<protein>
    <submittedName>
        <fullName evidence="5">Late secretory pathway protein AVL9 homolog</fullName>
    </submittedName>
</protein>
<keyword evidence="4" id="KW-1185">Reference proteome</keyword>
<dbReference type="GeneID" id="113501492"/>
<feature type="region of interest" description="Disordered" evidence="2">
    <location>
        <begin position="314"/>
        <end position="333"/>
    </location>
</feature>
<evidence type="ECO:0000256" key="1">
    <source>
        <dbReference type="ARBA" id="ARBA00038178"/>
    </source>
</evidence>
<feature type="domain" description="UDENN" evidence="3">
    <location>
        <begin position="9"/>
        <end position="416"/>
    </location>
</feature>
<dbReference type="Pfam" id="PF09794">
    <property type="entry name" value="Avl9"/>
    <property type="match status" value="1"/>
</dbReference>
<dbReference type="PROSITE" id="PS50211">
    <property type="entry name" value="DENN"/>
    <property type="match status" value="1"/>
</dbReference>
<feature type="compositionally biased region" description="Basic and acidic residues" evidence="2">
    <location>
        <begin position="623"/>
        <end position="633"/>
    </location>
</feature>
<organism evidence="4 5">
    <name type="scientific">Trichoplusia ni</name>
    <name type="common">Cabbage looper</name>
    <dbReference type="NCBI Taxonomy" id="7111"/>
    <lineage>
        <taxon>Eukaryota</taxon>
        <taxon>Metazoa</taxon>
        <taxon>Ecdysozoa</taxon>
        <taxon>Arthropoda</taxon>
        <taxon>Hexapoda</taxon>
        <taxon>Insecta</taxon>
        <taxon>Pterygota</taxon>
        <taxon>Neoptera</taxon>
        <taxon>Endopterygota</taxon>
        <taxon>Lepidoptera</taxon>
        <taxon>Glossata</taxon>
        <taxon>Ditrysia</taxon>
        <taxon>Noctuoidea</taxon>
        <taxon>Noctuidae</taxon>
        <taxon>Plusiinae</taxon>
        <taxon>Trichoplusia</taxon>
    </lineage>
</organism>